<evidence type="ECO:0000313" key="2">
    <source>
        <dbReference type="EMBL" id="BDZ53478.1"/>
    </source>
</evidence>
<keyword evidence="3" id="KW-1185">Reference proteome</keyword>
<feature type="transmembrane region" description="Helical" evidence="1">
    <location>
        <begin position="397"/>
        <end position="419"/>
    </location>
</feature>
<proteinExistence type="predicted"/>
<evidence type="ECO:0000313" key="3">
    <source>
        <dbReference type="Proteomes" id="UP001321477"/>
    </source>
</evidence>
<feature type="transmembrane region" description="Helical" evidence="1">
    <location>
        <begin position="92"/>
        <end position="109"/>
    </location>
</feature>
<feature type="transmembrane region" description="Helical" evidence="1">
    <location>
        <begin position="244"/>
        <end position="265"/>
    </location>
</feature>
<gene>
    <name evidence="2" type="ORF">GCM10025870_05510</name>
</gene>
<dbReference type="RefSeq" id="WP_286329343.1">
    <property type="nucleotide sequence ID" value="NZ_AP027734.1"/>
</dbReference>
<keyword evidence="1" id="KW-0472">Membrane</keyword>
<feature type="transmembrane region" description="Helical" evidence="1">
    <location>
        <begin position="195"/>
        <end position="216"/>
    </location>
</feature>
<dbReference type="Proteomes" id="UP001321477">
    <property type="component" value="Chromosome"/>
</dbReference>
<feature type="transmembrane region" description="Helical" evidence="1">
    <location>
        <begin position="27"/>
        <end position="48"/>
    </location>
</feature>
<organism evidence="2 3">
    <name type="scientific">Agromyces marinus</name>
    <dbReference type="NCBI Taxonomy" id="1389020"/>
    <lineage>
        <taxon>Bacteria</taxon>
        <taxon>Bacillati</taxon>
        <taxon>Actinomycetota</taxon>
        <taxon>Actinomycetes</taxon>
        <taxon>Micrococcales</taxon>
        <taxon>Microbacteriaceae</taxon>
        <taxon>Agromyces</taxon>
    </lineage>
</organism>
<name>A0ABM8GYB5_9MICO</name>
<protein>
    <submittedName>
        <fullName evidence="2">Exporter of polyketide antibiotics</fullName>
    </submittedName>
</protein>
<feature type="transmembrane region" description="Helical" evidence="1">
    <location>
        <begin position="346"/>
        <end position="364"/>
    </location>
</feature>
<feature type="transmembrane region" description="Helical" evidence="1">
    <location>
        <begin position="135"/>
        <end position="161"/>
    </location>
</feature>
<feature type="transmembrane region" description="Helical" evidence="1">
    <location>
        <begin position="167"/>
        <end position="188"/>
    </location>
</feature>
<feature type="transmembrane region" description="Helical" evidence="1">
    <location>
        <begin position="456"/>
        <end position="475"/>
    </location>
</feature>
<keyword evidence="1" id="KW-0812">Transmembrane</keyword>
<feature type="transmembrane region" description="Helical" evidence="1">
    <location>
        <begin position="425"/>
        <end position="449"/>
    </location>
</feature>
<reference evidence="3" key="1">
    <citation type="journal article" date="2019" name="Int. J. Syst. Evol. Microbiol.">
        <title>The Global Catalogue of Microorganisms (GCM) 10K type strain sequencing project: providing services to taxonomists for standard genome sequencing and annotation.</title>
        <authorList>
            <consortium name="The Broad Institute Genomics Platform"/>
            <consortium name="The Broad Institute Genome Sequencing Center for Infectious Disease"/>
            <person name="Wu L."/>
            <person name="Ma J."/>
        </authorList>
    </citation>
    <scope>NUCLEOTIDE SEQUENCE [LARGE SCALE GENOMIC DNA]</scope>
    <source>
        <strain evidence="3">NBRC 109019</strain>
    </source>
</reference>
<sequence length="528" mass="53929">MSAAVASPRAATGGLAAITRIQLRTGWIPLVVWTLALIGVYLATVAAVDGLYGTPEQLQGYDDTVASDPAMAAINGTPYGADTLGGVVSNEFGFISGIAIPLMGLLLVVRQTRAQEERGMLELLRSRGVGARDPWIAAVLTTVCALVVVGAGFATVLIAYGEPADAAMLYGGSIAALGAVFAGFATFAGQLLRRAGAVTGLGILVLGLSYAARAVGDVRENGWKWLSPLAWQQETRPFTDDQRLWPLALAIGVAAVLILAGISLVGRRDLGAALVPSRPGPARAGRITRSTWGLALRLQTPAGLAWIAGAFAVGAVFGAFTDDIADAIAANPALAAVMGDGEATEGYVAITLAIIVVMAIGCLGQGVGRARDEETSGTLEPTLARAIARASWLGAHAAWSAVFAAATLLIGAAGLGLTANGEVDGILAAAVAYLPAVAVVVGLGVLLLGAFPRATWGVWIALGYIAFVAVLGNTLDLPDWALDLSPVHLVGNLPVDDVVPATQWLLGGIGAALALTGFIGMRRRDVPR</sequence>
<keyword evidence="1" id="KW-1133">Transmembrane helix</keyword>
<evidence type="ECO:0000256" key="1">
    <source>
        <dbReference type="SAM" id="Phobius"/>
    </source>
</evidence>
<accession>A0ABM8GYB5</accession>
<feature type="transmembrane region" description="Helical" evidence="1">
    <location>
        <begin position="302"/>
        <end position="320"/>
    </location>
</feature>
<dbReference type="EMBL" id="AP027734">
    <property type="protein sequence ID" value="BDZ53478.1"/>
    <property type="molecule type" value="Genomic_DNA"/>
</dbReference>
<feature type="transmembrane region" description="Helical" evidence="1">
    <location>
        <begin position="501"/>
        <end position="521"/>
    </location>
</feature>